<dbReference type="GO" id="GO:0042597">
    <property type="term" value="C:periplasmic space"/>
    <property type="evidence" value="ECO:0007669"/>
    <property type="project" value="UniProtKB-SubCell"/>
</dbReference>
<dbReference type="InterPro" id="IPR036249">
    <property type="entry name" value="Thioredoxin-like_sf"/>
</dbReference>
<dbReference type="Pfam" id="PF13098">
    <property type="entry name" value="Thioredoxin_2"/>
    <property type="match status" value="1"/>
</dbReference>
<dbReference type="SUPFAM" id="SSF52833">
    <property type="entry name" value="Thioredoxin-like"/>
    <property type="match status" value="1"/>
</dbReference>
<keyword evidence="6 7" id="KW-0676">Redox-active center</keyword>
<evidence type="ECO:0000256" key="7">
    <source>
        <dbReference type="RuleBase" id="RU364038"/>
    </source>
</evidence>
<keyword evidence="10" id="KW-0413">Isomerase</keyword>
<keyword evidence="11" id="KW-1185">Reference proteome</keyword>
<feature type="domain" description="Disulphide bond isomerase DsbC/G N-terminal" evidence="8">
    <location>
        <begin position="22"/>
        <end position="91"/>
    </location>
</feature>
<dbReference type="PANTHER" id="PTHR35272">
    <property type="entry name" value="THIOL:DISULFIDE INTERCHANGE PROTEIN DSBC-RELATED"/>
    <property type="match status" value="1"/>
</dbReference>
<keyword evidence="5" id="KW-1015">Disulfide bond</keyword>
<sequence>MTRHSQILGTLTLCLVGTLAYAETPEQLIRNSLTAAQPNLQIQIVTESPLAGLYEAHLSAGRVLYFSPDGQYMLQGHMFQFSENQTINLTEQIQNRAIAKEITAVPLQDMVVYSPAQPKTHITVFTDSECGYCQKLHQEIPELNAAGVEVRYMAFPRQGPGSPGYDALVNVWCASDRQAAMNQVKRRESLPVVQCDNPVSKQFALGDLIGIQGTPAIVLPNGKMIPGYRPAAELTRLALAAE</sequence>
<comment type="similarity">
    <text evidence="2 7">Belongs to the thioredoxin family. DsbC subfamily.</text>
</comment>
<dbReference type="InterPro" id="IPR033954">
    <property type="entry name" value="DiS-bond_Isoase_DsbC/G"/>
</dbReference>
<dbReference type="SUPFAM" id="SSF54423">
    <property type="entry name" value="DsbC/DsbG N-terminal domain-like"/>
    <property type="match status" value="1"/>
</dbReference>
<dbReference type="EMBL" id="NIRS01000008">
    <property type="protein sequence ID" value="PPK35919.1"/>
    <property type="molecule type" value="Genomic_DNA"/>
</dbReference>
<evidence type="ECO:0000259" key="9">
    <source>
        <dbReference type="Pfam" id="PF13098"/>
    </source>
</evidence>
<organism evidence="10 11">
    <name type="scientific">Pseudomonas laurylsulfatiphila</name>
    <dbReference type="NCBI Taxonomy" id="2011015"/>
    <lineage>
        <taxon>Bacteria</taxon>
        <taxon>Pseudomonadati</taxon>
        <taxon>Pseudomonadota</taxon>
        <taxon>Gammaproteobacteria</taxon>
        <taxon>Pseudomonadales</taxon>
        <taxon>Pseudomonadaceae</taxon>
        <taxon>Pseudomonas</taxon>
    </lineage>
</organism>
<dbReference type="PANTHER" id="PTHR35272:SF3">
    <property type="entry name" value="THIOL:DISULFIDE INTERCHANGE PROTEIN DSBC"/>
    <property type="match status" value="1"/>
</dbReference>
<evidence type="ECO:0000313" key="10">
    <source>
        <dbReference type="EMBL" id="PPK35919.1"/>
    </source>
</evidence>
<evidence type="ECO:0000313" key="11">
    <source>
        <dbReference type="Proteomes" id="UP000238541"/>
    </source>
</evidence>
<comment type="subcellular location">
    <subcellularLocation>
        <location evidence="1 7">Periplasm</location>
    </subcellularLocation>
</comment>
<dbReference type="InterPro" id="IPR009094">
    <property type="entry name" value="DiS-bond_isomerase_DsbC/G_N_sf"/>
</dbReference>
<dbReference type="AlphaFoldDB" id="A0A2S6FEM4"/>
<reference evidence="11" key="1">
    <citation type="submission" date="2017-06" db="EMBL/GenBank/DDBJ databases">
        <authorList>
            <person name="Furmanczyk E.M."/>
        </authorList>
    </citation>
    <scope>NUCLEOTIDE SEQUENCE [LARGE SCALE GENOMIC DNA]</scope>
    <source>
        <strain evidence="11">AP3_16</strain>
    </source>
</reference>
<dbReference type="Proteomes" id="UP000238541">
    <property type="component" value="Unassembled WGS sequence"/>
</dbReference>
<dbReference type="InterPro" id="IPR051470">
    <property type="entry name" value="Thiol:disulfide_interchange"/>
</dbReference>
<evidence type="ECO:0000256" key="1">
    <source>
        <dbReference type="ARBA" id="ARBA00004418"/>
    </source>
</evidence>
<feature type="domain" description="Thioredoxin-like fold" evidence="9">
    <location>
        <begin position="119"/>
        <end position="236"/>
    </location>
</feature>
<dbReference type="CDD" id="cd03020">
    <property type="entry name" value="DsbA_DsbC_DsbG"/>
    <property type="match status" value="1"/>
</dbReference>
<keyword evidence="3 7" id="KW-0732">Signal</keyword>
<dbReference type="Pfam" id="PF10411">
    <property type="entry name" value="DsbC_N"/>
    <property type="match status" value="1"/>
</dbReference>
<accession>A0A2S6FEM4</accession>
<evidence type="ECO:0000259" key="8">
    <source>
        <dbReference type="Pfam" id="PF10411"/>
    </source>
</evidence>
<name>A0A2S6FEM4_9PSED</name>
<evidence type="ECO:0000256" key="2">
    <source>
        <dbReference type="ARBA" id="ARBA00009813"/>
    </source>
</evidence>
<keyword evidence="4 7" id="KW-0574">Periplasm</keyword>
<proteinExistence type="inferred from homology"/>
<evidence type="ECO:0000256" key="5">
    <source>
        <dbReference type="ARBA" id="ARBA00023157"/>
    </source>
</evidence>
<dbReference type="InterPro" id="IPR012336">
    <property type="entry name" value="Thioredoxin-like_fold"/>
</dbReference>
<dbReference type="GO" id="GO:0016853">
    <property type="term" value="F:isomerase activity"/>
    <property type="evidence" value="ECO:0007669"/>
    <property type="project" value="UniProtKB-KW"/>
</dbReference>
<dbReference type="RefSeq" id="WP_104451257.1">
    <property type="nucleotide sequence ID" value="NZ_NIRS01000008.1"/>
</dbReference>
<dbReference type="InterPro" id="IPR018950">
    <property type="entry name" value="DiS-bond_isomerase_DsbC/G_N"/>
</dbReference>
<protein>
    <recommendedName>
        <fullName evidence="7">Thiol:disulfide interchange protein</fullName>
    </recommendedName>
</protein>
<gene>
    <name evidence="10" type="ORF">CD175_27410</name>
</gene>
<evidence type="ECO:0000256" key="6">
    <source>
        <dbReference type="ARBA" id="ARBA00023284"/>
    </source>
</evidence>
<evidence type="ECO:0000256" key="4">
    <source>
        <dbReference type="ARBA" id="ARBA00022764"/>
    </source>
</evidence>
<dbReference type="Gene3D" id="3.10.450.70">
    <property type="entry name" value="Disulphide bond isomerase, DsbC/G, N-terminal"/>
    <property type="match status" value="1"/>
</dbReference>
<comment type="caution">
    <text evidence="10">The sequence shown here is derived from an EMBL/GenBank/DDBJ whole genome shotgun (WGS) entry which is preliminary data.</text>
</comment>
<dbReference type="Gene3D" id="3.40.30.10">
    <property type="entry name" value="Glutaredoxin"/>
    <property type="match status" value="1"/>
</dbReference>
<evidence type="ECO:0000256" key="3">
    <source>
        <dbReference type="ARBA" id="ARBA00022729"/>
    </source>
</evidence>
<comment type="function">
    <text evidence="7">Required for disulfide bond formation in some periplasmic proteins. Acts by transferring its disulfide bond to other proteins and is reduced in the process.</text>
</comment>